<evidence type="ECO:0000313" key="4">
    <source>
        <dbReference type="Proteomes" id="UP000471031"/>
    </source>
</evidence>
<sequence length="303" mass="33820">MVTGANGFLGSFFCNYFSEQGHAVLALSRKFSDTSPCVWERCEMTLPDSRFVERVCSFRPTVLIHCAGTSSVAVSYEAPYEDFLNSPSTCAFVLETLRTAADHCFFVLVSSASVYGNPPQLPVAELAPVAPLSPYGYHKWMSEKVVEEYSRCYGIRGLTLRVFSAYGEGLRKQVVFDLCRKLLTPGVDVVEVFGTGEESRDFIHVADIALAIDTLLTHGETGVFNIASGSEVPIRTLVTLIKRCLQVEKPVCFTGSVRVGDPMRWQADISKISRLGFQPTIMLEQGIKRYCDWFVNNYWRPSR</sequence>
<dbReference type="OrthoDB" id="9789543at2"/>
<feature type="domain" description="NAD-dependent epimerase/dehydratase" evidence="2">
    <location>
        <begin position="1"/>
        <end position="227"/>
    </location>
</feature>
<evidence type="ECO:0000313" key="3">
    <source>
        <dbReference type="EMBL" id="MZP43111.1"/>
    </source>
</evidence>
<reference evidence="3 4" key="1">
    <citation type="submission" date="2020-01" db="EMBL/GenBank/DDBJ databases">
        <title>Whole genome sequence of Heliobacterium gestii DSM 11169.</title>
        <authorList>
            <person name="Kyndt J.A."/>
            <person name="Meyer T.E."/>
        </authorList>
    </citation>
    <scope>NUCLEOTIDE SEQUENCE [LARGE SCALE GENOMIC DNA]</scope>
    <source>
        <strain evidence="3 4">DSM 11169</strain>
    </source>
</reference>
<keyword evidence="4" id="KW-1185">Reference proteome</keyword>
<organism evidence="3 4">
    <name type="scientific">Heliomicrobium gestii</name>
    <name type="common">Heliobacterium gestii</name>
    <dbReference type="NCBI Taxonomy" id="2699"/>
    <lineage>
        <taxon>Bacteria</taxon>
        <taxon>Bacillati</taxon>
        <taxon>Bacillota</taxon>
        <taxon>Clostridia</taxon>
        <taxon>Eubacteriales</taxon>
        <taxon>Heliobacteriaceae</taxon>
        <taxon>Heliomicrobium</taxon>
    </lineage>
</organism>
<comment type="similarity">
    <text evidence="1">Belongs to the NAD(P)-dependent epimerase/dehydratase family.</text>
</comment>
<dbReference type="Gene3D" id="3.40.50.720">
    <property type="entry name" value="NAD(P)-binding Rossmann-like Domain"/>
    <property type="match status" value="1"/>
</dbReference>
<name>A0A845LC10_HELGE</name>
<dbReference type="InterPro" id="IPR001509">
    <property type="entry name" value="Epimerase_deHydtase"/>
</dbReference>
<proteinExistence type="inferred from homology"/>
<accession>A0A845LC10</accession>
<evidence type="ECO:0000259" key="2">
    <source>
        <dbReference type="Pfam" id="PF01370"/>
    </source>
</evidence>
<dbReference type="PANTHER" id="PTHR43000">
    <property type="entry name" value="DTDP-D-GLUCOSE 4,6-DEHYDRATASE-RELATED"/>
    <property type="match status" value="1"/>
</dbReference>
<dbReference type="Proteomes" id="UP000471031">
    <property type="component" value="Unassembled WGS sequence"/>
</dbReference>
<comment type="caution">
    <text evidence="3">The sequence shown here is derived from an EMBL/GenBank/DDBJ whole genome shotgun (WGS) entry which is preliminary data.</text>
</comment>
<dbReference type="AlphaFoldDB" id="A0A845LC10"/>
<dbReference type="Pfam" id="PF01370">
    <property type="entry name" value="Epimerase"/>
    <property type="match status" value="1"/>
</dbReference>
<dbReference type="EMBL" id="WXEX01000006">
    <property type="protein sequence ID" value="MZP43111.1"/>
    <property type="molecule type" value="Genomic_DNA"/>
</dbReference>
<gene>
    <name evidence="3" type="ORF">GTO89_08690</name>
</gene>
<evidence type="ECO:0000256" key="1">
    <source>
        <dbReference type="ARBA" id="ARBA00007637"/>
    </source>
</evidence>
<dbReference type="SUPFAM" id="SSF51735">
    <property type="entry name" value="NAD(P)-binding Rossmann-fold domains"/>
    <property type="match status" value="1"/>
</dbReference>
<protein>
    <submittedName>
        <fullName evidence="3">NAD-dependent epimerase/dehydratase family protein</fullName>
    </submittedName>
</protein>
<dbReference type="InterPro" id="IPR036291">
    <property type="entry name" value="NAD(P)-bd_dom_sf"/>
</dbReference>